<protein>
    <submittedName>
        <fullName evidence="1">Uncharacterized protein</fullName>
    </submittedName>
</protein>
<gene>
    <name evidence="1" type="ORF">DSO57_1036936</name>
</gene>
<dbReference type="Proteomes" id="UP001165960">
    <property type="component" value="Unassembled WGS sequence"/>
</dbReference>
<accession>A0ACC2UK97</accession>
<evidence type="ECO:0000313" key="2">
    <source>
        <dbReference type="Proteomes" id="UP001165960"/>
    </source>
</evidence>
<dbReference type="EMBL" id="QTSX02000374">
    <property type="protein sequence ID" value="KAJ9087061.1"/>
    <property type="molecule type" value="Genomic_DNA"/>
</dbReference>
<reference evidence="1" key="1">
    <citation type="submission" date="2022-04" db="EMBL/GenBank/DDBJ databases">
        <title>Genome of the entomopathogenic fungus Entomophthora muscae.</title>
        <authorList>
            <person name="Elya C."/>
            <person name="Lovett B.R."/>
            <person name="Lee E."/>
            <person name="Macias A.M."/>
            <person name="Hajek A.E."/>
            <person name="De Bivort B.L."/>
            <person name="Kasson M.T."/>
            <person name="De Fine Licht H.H."/>
            <person name="Stajich J.E."/>
        </authorList>
    </citation>
    <scope>NUCLEOTIDE SEQUENCE</scope>
    <source>
        <strain evidence="1">Berkeley</strain>
    </source>
</reference>
<organism evidence="1 2">
    <name type="scientific">Entomophthora muscae</name>
    <dbReference type="NCBI Taxonomy" id="34485"/>
    <lineage>
        <taxon>Eukaryota</taxon>
        <taxon>Fungi</taxon>
        <taxon>Fungi incertae sedis</taxon>
        <taxon>Zoopagomycota</taxon>
        <taxon>Entomophthoromycotina</taxon>
        <taxon>Entomophthoromycetes</taxon>
        <taxon>Entomophthorales</taxon>
        <taxon>Entomophthoraceae</taxon>
        <taxon>Entomophthora</taxon>
    </lineage>
</organism>
<keyword evidence="2" id="KW-1185">Reference proteome</keyword>
<comment type="caution">
    <text evidence="1">The sequence shown here is derived from an EMBL/GenBank/DDBJ whole genome shotgun (WGS) entry which is preliminary data.</text>
</comment>
<evidence type="ECO:0000313" key="1">
    <source>
        <dbReference type="EMBL" id="KAJ9087061.1"/>
    </source>
</evidence>
<sequence>MISGTLDKLEESYIGFFEFVKKQSAILSENDGVALNSLSLDTGLTFLSELCNDIEAIANSTSPLDDSELDAISRCISRFHSLIHQWITPALIKLESDKQLQPLLEIIFCKHAFIRPTALMSLSAFLRSKSLHSTSINSSATVTLWFNILNRLISLFSFIDCLKVWGGLDSASLKQRRLLSMISSLLDTYLAIPMLISNSRLDFSQTATSKLVLSNFLSHTGRLIDEWLKNINPNDSFQLGLFSRVLQKMHRVGYLGSIASAFIAAPSELLLHRKFQTVSRPFLQGLLQATDSCIDGLVLEGFGSKVDPADPVGRLIQSISSFGFEHPFLRNAVLPLLVDVNMKPPLPARLATHIVSLADDEFFSQLLHFLFTTFWPNNDFFLLVGAEPYQSRCFLFAFLISKAPVSALSAITKPVRQHILGALYVTNQETRVLELLIAQKIIIKARKDDKAILNLPIGALSSRAKELMQLLDGDAAPGPDLVTVQPEEVTSTSPPPDIYAEFPAPRYLQDCIAYLKMSEDDRFEIGMHHVFSLVQSSDIGSLNDVAPELIFILAKLPSPEIRAKSMALVLMRSFKYSARPLVEFLFKNMTVEHQLGALASLRQAVLTISKSSSVEDQSIQDPLSINQSKGVVTWKSARLVAKSISKPTAEGRGLFPSQLFFPMIRPLRIGGKVGFLDILLLEAILMLLSTTLYFSYHLPEQDLMREAYMGLLGHIRLHPDPKIQAAVLLGYSTILPEEPSPRWGSLDELPSLLDYCQDLSSQSKHKEVVRLSETVAMQIGKIVEHVRSKTFV</sequence>
<name>A0ACC2UK97_9FUNG</name>
<proteinExistence type="predicted"/>